<dbReference type="Pfam" id="PF18895">
    <property type="entry name" value="T4SS_pilin"/>
    <property type="match status" value="1"/>
</dbReference>
<dbReference type="InterPro" id="IPR043993">
    <property type="entry name" value="T4SS_pilin"/>
</dbReference>
<feature type="transmembrane region" description="Helical" evidence="1">
    <location>
        <begin position="41"/>
        <end position="64"/>
    </location>
</feature>
<evidence type="ECO:0000256" key="1">
    <source>
        <dbReference type="SAM" id="Phobius"/>
    </source>
</evidence>
<reference evidence="2 3" key="1">
    <citation type="journal article" date="2016" name="Nat. Commun.">
        <title>Thousands of microbial genomes shed light on interconnected biogeochemical processes in an aquifer system.</title>
        <authorList>
            <person name="Anantharaman K."/>
            <person name="Brown C.T."/>
            <person name="Hug L.A."/>
            <person name="Sharon I."/>
            <person name="Castelle C.J."/>
            <person name="Probst A.J."/>
            <person name="Thomas B.C."/>
            <person name="Singh A."/>
            <person name="Wilkins M.J."/>
            <person name="Karaoz U."/>
            <person name="Brodie E.L."/>
            <person name="Williams K.H."/>
            <person name="Hubbard S.S."/>
            <person name="Banfield J.F."/>
        </authorList>
    </citation>
    <scope>NUCLEOTIDE SEQUENCE [LARGE SCALE GENOMIC DNA]</scope>
</reference>
<dbReference type="Proteomes" id="UP000179252">
    <property type="component" value="Unassembled WGS sequence"/>
</dbReference>
<keyword evidence="1" id="KW-0472">Membrane</keyword>
<gene>
    <name evidence="2" type="ORF">A2165_01195</name>
</gene>
<keyword evidence="1" id="KW-1133">Transmembrane helix</keyword>
<accession>A0A1F5FVY7</accession>
<dbReference type="AlphaFoldDB" id="A0A1F5FVY7"/>
<comment type="caution">
    <text evidence="2">The sequence shown here is derived from an EMBL/GenBank/DDBJ whole genome shotgun (WGS) entry which is preliminary data.</text>
</comment>
<evidence type="ECO:0000313" key="2">
    <source>
        <dbReference type="EMBL" id="OGD83781.1"/>
    </source>
</evidence>
<feature type="transmembrane region" description="Helical" evidence="1">
    <location>
        <begin position="84"/>
        <end position="106"/>
    </location>
</feature>
<keyword evidence="1" id="KW-0812">Transmembrane</keyword>
<sequence length="122" mass="12793">MKDFLAQTPVNIGIPVSGGEVGLGGPNPNETTLAQILSTTIGLLTVIAAIYFMFTLIIGAIGIISSGGDKGAFEDARKKITMGAIGFVVVIAAMFIMEIVATVFGLPDILNLQEMITRIRLP</sequence>
<organism evidence="2 3">
    <name type="scientific">Candidatus Curtissbacteria bacterium RBG_13_40_7</name>
    <dbReference type="NCBI Taxonomy" id="1797706"/>
    <lineage>
        <taxon>Bacteria</taxon>
        <taxon>Candidatus Curtissiibacteriota</taxon>
    </lineage>
</organism>
<proteinExistence type="predicted"/>
<name>A0A1F5FVY7_9BACT</name>
<protein>
    <submittedName>
        <fullName evidence="2">Uncharacterized protein</fullName>
    </submittedName>
</protein>
<evidence type="ECO:0000313" key="3">
    <source>
        <dbReference type="Proteomes" id="UP000179252"/>
    </source>
</evidence>
<dbReference type="EMBL" id="MFAU01000039">
    <property type="protein sequence ID" value="OGD83781.1"/>
    <property type="molecule type" value="Genomic_DNA"/>
</dbReference>